<evidence type="ECO:0000313" key="3">
    <source>
        <dbReference type="Proteomes" id="UP000036987"/>
    </source>
</evidence>
<feature type="compositionally biased region" description="Low complexity" evidence="1">
    <location>
        <begin position="17"/>
        <end position="29"/>
    </location>
</feature>
<gene>
    <name evidence="2" type="ORF">ZOSMA_76G01080</name>
</gene>
<comment type="caution">
    <text evidence="2">The sequence shown here is derived from an EMBL/GenBank/DDBJ whole genome shotgun (WGS) entry which is preliminary data.</text>
</comment>
<feature type="region of interest" description="Disordered" evidence="1">
    <location>
        <begin position="1"/>
        <end position="37"/>
    </location>
</feature>
<dbReference type="PANTHER" id="PTHR33443:SF30">
    <property type="entry name" value="SARCOSINE DEHYDROGENASE-2C PROTEIN"/>
    <property type="match status" value="1"/>
</dbReference>
<name>A0A0K9NPL4_ZOSMR</name>
<sequence>MSKLAGDKKLSEKREAAISSERASSSNSSGIPMSDSDDNDDCVILEIKSFDDLETNNLRSIIHSKRLSGFQGSDIKTPLLKKVFDSKDLSINRTFENENCKTLTISKAKPYEYIYINDDDDDKNGDENSNNQDDYVIIIEAKAFEDEIIHKLANLPLDNDLNSNTSSDNELAIIAERGQVACRDYPHSRHACAEYPFYTTPHESHCFQCYCYVCDVKSPCAYWKQTAQGHCHASEFEAKWREMREIRFQTTKIGK</sequence>
<feature type="compositionally biased region" description="Basic and acidic residues" evidence="1">
    <location>
        <begin position="1"/>
        <end position="16"/>
    </location>
</feature>
<evidence type="ECO:0000313" key="2">
    <source>
        <dbReference type="EMBL" id="KMZ58553.1"/>
    </source>
</evidence>
<dbReference type="STRING" id="29655.A0A0K9NPL4"/>
<dbReference type="Proteomes" id="UP000036987">
    <property type="component" value="Unassembled WGS sequence"/>
</dbReference>
<protein>
    <submittedName>
        <fullName evidence="2">Uncharacterized protein</fullName>
    </submittedName>
</protein>
<proteinExistence type="predicted"/>
<reference evidence="3" key="1">
    <citation type="journal article" date="2016" name="Nature">
        <title>The genome of the seagrass Zostera marina reveals angiosperm adaptation to the sea.</title>
        <authorList>
            <person name="Olsen J.L."/>
            <person name="Rouze P."/>
            <person name="Verhelst B."/>
            <person name="Lin Y.-C."/>
            <person name="Bayer T."/>
            <person name="Collen J."/>
            <person name="Dattolo E."/>
            <person name="De Paoli E."/>
            <person name="Dittami S."/>
            <person name="Maumus F."/>
            <person name="Michel G."/>
            <person name="Kersting A."/>
            <person name="Lauritano C."/>
            <person name="Lohaus R."/>
            <person name="Toepel M."/>
            <person name="Tonon T."/>
            <person name="Vanneste K."/>
            <person name="Amirebrahimi M."/>
            <person name="Brakel J."/>
            <person name="Bostroem C."/>
            <person name="Chovatia M."/>
            <person name="Grimwood J."/>
            <person name="Jenkins J.W."/>
            <person name="Jueterbock A."/>
            <person name="Mraz A."/>
            <person name="Stam W.T."/>
            <person name="Tice H."/>
            <person name="Bornberg-Bauer E."/>
            <person name="Green P.J."/>
            <person name="Pearson G.A."/>
            <person name="Procaccini G."/>
            <person name="Duarte C.M."/>
            <person name="Schmutz J."/>
            <person name="Reusch T.B.H."/>
            <person name="Van de Peer Y."/>
        </authorList>
    </citation>
    <scope>NUCLEOTIDE SEQUENCE [LARGE SCALE GENOMIC DNA]</scope>
    <source>
        <strain evidence="3">cv. Finnish</strain>
    </source>
</reference>
<accession>A0A0K9NPL4</accession>
<keyword evidence="3" id="KW-1185">Reference proteome</keyword>
<evidence type="ECO:0000256" key="1">
    <source>
        <dbReference type="SAM" id="MobiDB-lite"/>
    </source>
</evidence>
<dbReference type="PANTHER" id="PTHR33443">
    <property type="entry name" value="ZGC:112980"/>
    <property type="match status" value="1"/>
</dbReference>
<dbReference type="EMBL" id="LFYR01001927">
    <property type="protein sequence ID" value="KMZ58553.1"/>
    <property type="molecule type" value="Genomic_DNA"/>
</dbReference>
<dbReference type="InterPro" id="IPR053234">
    <property type="entry name" value="RPM1_Interactor"/>
</dbReference>
<dbReference type="AlphaFoldDB" id="A0A0K9NPL4"/>
<organism evidence="2 3">
    <name type="scientific">Zostera marina</name>
    <name type="common">Eelgrass</name>
    <dbReference type="NCBI Taxonomy" id="29655"/>
    <lineage>
        <taxon>Eukaryota</taxon>
        <taxon>Viridiplantae</taxon>
        <taxon>Streptophyta</taxon>
        <taxon>Embryophyta</taxon>
        <taxon>Tracheophyta</taxon>
        <taxon>Spermatophyta</taxon>
        <taxon>Magnoliopsida</taxon>
        <taxon>Liliopsida</taxon>
        <taxon>Zosteraceae</taxon>
        <taxon>Zostera</taxon>
    </lineage>
</organism>
<dbReference type="OrthoDB" id="266020at2759"/>